<keyword evidence="3" id="KW-1185">Reference proteome</keyword>
<proteinExistence type="predicted"/>
<comment type="caution">
    <text evidence="2">The sequence shown here is derived from an EMBL/GenBank/DDBJ whole genome shotgun (WGS) entry which is preliminary data.</text>
</comment>
<dbReference type="Proteomes" id="UP001139319">
    <property type="component" value="Unassembled WGS sequence"/>
</dbReference>
<reference evidence="2" key="2">
    <citation type="submission" date="2023-01" db="EMBL/GenBank/DDBJ databases">
        <title>Gilvimarinus xylanilyticus HB14 isolated from Caulerpa lentillifera aquaculture base in Hainan, China.</title>
        <authorList>
            <person name="Zhang Y.-J."/>
        </authorList>
    </citation>
    <scope>NUCLEOTIDE SEQUENCE</scope>
    <source>
        <strain evidence="2">HB14</strain>
    </source>
</reference>
<dbReference type="RefSeq" id="WP_253968312.1">
    <property type="nucleotide sequence ID" value="NZ_JAMFTH010000003.1"/>
</dbReference>
<organism evidence="2 3">
    <name type="scientific">Gilvimarinus xylanilyticus</name>
    <dbReference type="NCBI Taxonomy" id="2944139"/>
    <lineage>
        <taxon>Bacteria</taxon>
        <taxon>Pseudomonadati</taxon>
        <taxon>Pseudomonadota</taxon>
        <taxon>Gammaproteobacteria</taxon>
        <taxon>Cellvibrionales</taxon>
        <taxon>Cellvibrionaceae</taxon>
        <taxon>Gilvimarinus</taxon>
    </lineage>
</organism>
<evidence type="ECO:0000313" key="3">
    <source>
        <dbReference type="Proteomes" id="UP001139319"/>
    </source>
</evidence>
<evidence type="ECO:0000256" key="1">
    <source>
        <dbReference type="SAM" id="SignalP"/>
    </source>
</evidence>
<sequence length="90" mass="9741">MKTYGVLLAGLLLASGAVADEAKTDVNDSLILAAAERSENIRFEIDTPDNTAAIKVVDLEMTAKSDELADKISDKLNAKFEEDMKRQLGL</sequence>
<keyword evidence="1" id="KW-0732">Signal</keyword>
<evidence type="ECO:0000313" key="2">
    <source>
        <dbReference type="EMBL" id="MCP8900022.1"/>
    </source>
</evidence>
<accession>A0A9X2I5W8</accession>
<feature type="chain" id="PRO_5040853921" evidence="1">
    <location>
        <begin position="20"/>
        <end position="90"/>
    </location>
</feature>
<protein>
    <submittedName>
        <fullName evidence="2">Uncharacterized protein</fullName>
    </submittedName>
</protein>
<dbReference type="AlphaFoldDB" id="A0A9X2I5W8"/>
<name>A0A9X2I5W8_9GAMM</name>
<gene>
    <name evidence="2" type="ORF">M6D89_12000</name>
</gene>
<feature type="signal peptide" evidence="1">
    <location>
        <begin position="1"/>
        <end position="19"/>
    </location>
</feature>
<reference evidence="2" key="1">
    <citation type="submission" date="2022-05" db="EMBL/GenBank/DDBJ databases">
        <authorList>
            <person name="Sun H.-N."/>
        </authorList>
    </citation>
    <scope>NUCLEOTIDE SEQUENCE</scope>
    <source>
        <strain evidence="2">HB14</strain>
    </source>
</reference>
<dbReference type="EMBL" id="JAMFTH010000003">
    <property type="protein sequence ID" value="MCP8900022.1"/>
    <property type="molecule type" value="Genomic_DNA"/>
</dbReference>